<evidence type="ECO:0000313" key="12">
    <source>
        <dbReference type="EMBL" id="TVM35174.1"/>
    </source>
</evidence>
<dbReference type="HAMAP" id="MF_00454">
    <property type="entry name" value="FluC"/>
    <property type="match status" value="1"/>
</dbReference>
<dbReference type="OrthoDB" id="9806299at2"/>
<keyword evidence="11" id="KW-0813">Transport</keyword>
<gene>
    <name evidence="11" type="primary">fluC</name>
    <name evidence="11" type="synonym">crcB</name>
    <name evidence="12" type="ORF">DQK91_07205</name>
</gene>
<evidence type="ECO:0000256" key="7">
    <source>
        <dbReference type="ARBA" id="ARBA00023136"/>
    </source>
</evidence>
<dbReference type="GO" id="GO:0062054">
    <property type="term" value="F:fluoride channel activity"/>
    <property type="evidence" value="ECO:0007669"/>
    <property type="project" value="UniProtKB-UniRule"/>
</dbReference>
<keyword evidence="11" id="KW-0479">Metal-binding</keyword>
<comment type="similarity">
    <text evidence="9 11">Belongs to the fluoride channel Fluc/FEX (TC 1.A.43) family.</text>
</comment>
<protein>
    <recommendedName>
        <fullName evidence="11">Fluoride-specific ion channel FluC</fullName>
    </recommendedName>
</protein>
<dbReference type="Pfam" id="PF02537">
    <property type="entry name" value="CRCB"/>
    <property type="match status" value="1"/>
</dbReference>
<evidence type="ECO:0000256" key="8">
    <source>
        <dbReference type="ARBA" id="ARBA00023303"/>
    </source>
</evidence>
<evidence type="ECO:0000256" key="3">
    <source>
        <dbReference type="ARBA" id="ARBA00022519"/>
    </source>
</evidence>
<reference evidence="12 13" key="1">
    <citation type="submission" date="2018-06" db="EMBL/GenBank/DDBJ databases">
        <title>Complete genome of Desulfovibrio marinus P48SEP.</title>
        <authorList>
            <person name="Crispim J.S."/>
            <person name="Vidigal P.M.P."/>
            <person name="Silva L.C.F."/>
            <person name="Araujo L.C."/>
            <person name="Laguardia C.N."/>
            <person name="Dias R.S."/>
            <person name="Sousa M.P."/>
            <person name="Paula S.O."/>
            <person name="Silva C."/>
        </authorList>
    </citation>
    <scope>NUCLEOTIDE SEQUENCE [LARGE SCALE GENOMIC DNA]</scope>
    <source>
        <strain evidence="12 13">P48SEP</strain>
    </source>
</reference>
<comment type="function">
    <text evidence="11">Fluoride-specific ion channel. Important for reducing fluoride concentration in the cell, thus reducing its toxicity.</text>
</comment>
<feature type="binding site" evidence="11">
    <location>
        <position position="75"/>
    </location>
    <ligand>
        <name>Na(+)</name>
        <dbReference type="ChEBI" id="CHEBI:29101"/>
        <note>structural</note>
    </ligand>
</feature>
<dbReference type="GO" id="GO:0005886">
    <property type="term" value="C:plasma membrane"/>
    <property type="evidence" value="ECO:0007669"/>
    <property type="project" value="UniProtKB-SubCell"/>
</dbReference>
<dbReference type="PANTHER" id="PTHR28259:SF1">
    <property type="entry name" value="FLUORIDE EXPORT PROTEIN 1-RELATED"/>
    <property type="match status" value="1"/>
</dbReference>
<dbReference type="GO" id="GO:0140114">
    <property type="term" value="P:cellular detoxification of fluoride"/>
    <property type="evidence" value="ECO:0007669"/>
    <property type="project" value="UniProtKB-UniRule"/>
</dbReference>
<dbReference type="Proteomes" id="UP000434052">
    <property type="component" value="Unassembled WGS sequence"/>
</dbReference>
<comment type="activity regulation">
    <text evidence="11">Na(+) is not transported, but it plays an essential structural role and its presence is essential for fluoride channel function.</text>
</comment>
<dbReference type="PANTHER" id="PTHR28259">
    <property type="entry name" value="FLUORIDE EXPORT PROTEIN 1-RELATED"/>
    <property type="match status" value="1"/>
</dbReference>
<feature type="transmembrane region" description="Helical" evidence="11">
    <location>
        <begin position="97"/>
        <end position="120"/>
    </location>
</feature>
<evidence type="ECO:0000256" key="9">
    <source>
        <dbReference type="ARBA" id="ARBA00035120"/>
    </source>
</evidence>
<keyword evidence="3" id="KW-0997">Cell inner membrane</keyword>
<evidence type="ECO:0000256" key="4">
    <source>
        <dbReference type="ARBA" id="ARBA00022692"/>
    </source>
</evidence>
<dbReference type="InterPro" id="IPR003691">
    <property type="entry name" value="FluC"/>
</dbReference>
<comment type="subcellular location">
    <subcellularLocation>
        <location evidence="1 11">Cell membrane</location>
        <topology evidence="1 11">Multi-pass membrane protein</topology>
    </subcellularLocation>
</comment>
<evidence type="ECO:0000256" key="11">
    <source>
        <dbReference type="HAMAP-Rule" id="MF_00454"/>
    </source>
</evidence>
<dbReference type="EMBL" id="QMIF01000003">
    <property type="protein sequence ID" value="TVM35174.1"/>
    <property type="molecule type" value="Genomic_DNA"/>
</dbReference>
<keyword evidence="11" id="KW-0915">Sodium</keyword>
<keyword evidence="6 11" id="KW-0406">Ion transport</keyword>
<organism evidence="12 13">
    <name type="scientific">Oceanidesulfovibrio marinus</name>
    <dbReference type="NCBI Taxonomy" id="370038"/>
    <lineage>
        <taxon>Bacteria</taxon>
        <taxon>Pseudomonadati</taxon>
        <taxon>Thermodesulfobacteriota</taxon>
        <taxon>Desulfovibrionia</taxon>
        <taxon>Desulfovibrionales</taxon>
        <taxon>Desulfovibrionaceae</taxon>
        <taxon>Oceanidesulfovibrio</taxon>
    </lineage>
</organism>
<proteinExistence type="inferred from homology"/>
<evidence type="ECO:0000313" key="13">
    <source>
        <dbReference type="Proteomes" id="UP000434052"/>
    </source>
</evidence>
<feature type="binding site" evidence="11">
    <location>
        <position position="78"/>
    </location>
    <ligand>
        <name>Na(+)</name>
        <dbReference type="ChEBI" id="CHEBI:29101"/>
        <note>structural</note>
    </ligand>
</feature>
<comment type="catalytic activity">
    <reaction evidence="10">
        <text>fluoride(in) = fluoride(out)</text>
        <dbReference type="Rhea" id="RHEA:76159"/>
        <dbReference type="ChEBI" id="CHEBI:17051"/>
    </reaction>
    <physiologicalReaction direction="left-to-right" evidence="10">
        <dbReference type="Rhea" id="RHEA:76160"/>
    </physiologicalReaction>
</comment>
<feature type="transmembrane region" description="Helical" evidence="11">
    <location>
        <begin position="33"/>
        <end position="55"/>
    </location>
</feature>
<dbReference type="GO" id="GO:0046872">
    <property type="term" value="F:metal ion binding"/>
    <property type="evidence" value="ECO:0007669"/>
    <property type="project" value="UniProtKB-KW"/>
</dbReference>
<accession>A0A6P1ZIS6</accession>
<evidence type="ECO:0000256" key="1">
    <source>
        <dbReference type="ARBA" id="ARBA00004651"/>
    </source>
</evidence>
<evidence type="ECO:0000256" key="2">
    <source>
        <dbReference type="ARBA" id="ARBA00022475"/>
    </source>
</evidence>
<feature type="transmembrane region" description="Helical" evidence="11">
    <location>
        <begin position="67"/>
        <end position="85"/>
    </location>
</feature>
<evidence type="ECO:0000256" key="5">
    <source>
        <dbReference type="ARBA" id="ARBA00022989"/>
    </source>
</evidence>
<keyword evidence="7 11" id="KW-0472">Membrane</keyword>
<evidence type="ECO:0000256" key="10">
    <source>
        <dbReference type="ARBA" id="ARBA00035585"/>
    </source>
</evidence>
<evidence type="ECO:0000256" key="6">
    <source>
        <dbReference type="ARBA" id="ARBA00023065"/>
    </source>
</evidence>
<comment type="caution">
    <text evidence="12">The sequence shown here is derived from an EMBL/GenBank/DDBJ whole genome shotgun (WGS) entry which is preliminary data.</text>
</comment>
<sequence>MQKLLLIGIAGGLGSLSRYGVSGLVHRIMGSEFPFGTFAANILGSFLFGFIWGISEESLAITPEARTIILTGFMGAFTTFSTFAFESTGMLRTGQLLPFAANVGGQIAIGFTLLWLGLALGKAI</sequence>
<dbReference type="AlphaFoldDB" id="A0A6P1ZIS6"/>
<keyword evidence="4 11" id="KW-0812">Transmembrane</keyword>
<name>A0A6P1ZIS6_9BACT</name>
<keyword evidence="8 11" id="KW-0407">Ion channel</keyword>
<keyword evidence="5 11" id="KW-1133">Transmembrane helix</keyword>
<dbReference type="RefSeq" id="WP_144234733.1">
    <property type="nucleotide sequence ID" value="NZ_QMIF01000003.1"/>
</dbReference>
<keyword evidence="2 11" id="KW-1003">Cell membrane</keyword>